<accession>X0SXA0</accession>
<dbReference type="EMBL" id="BARS01001235">
    <property type="protein sequence ID" value="GAF85838.1"/>
    <property type="molecule type" value="Genomic_DNA"/>
</dbReference>
<name>X0SXA0_9ZZZZ</name>
<organism evidence="1">
    <name type="scientific">marine sediment metagenome</name>
    <dbReference type="NCBI Taxonomy" id="412755"/>
    <lineage>
        <taxon>unclassified sequences</taxon>
        <taxon>metagenomes</taxon>
        <taxon>ecological metagenomes</taxon>
    </lineage>
</organism>
<protein>
    <submittedName>
        <fullName evidence="1">Uncharacterized protein</fullName>
    </submittedName>
</protein>
<proteinExistence type="predicted"/>
<dbReference type="AlphaFoldDB" id="X0SXA0"/>
<reference evidence="1" key="1">
    <citation type="journal article" date="2014" name="Front. Microbiol.">
        <title>High frequency of phylogenetically diverse reductive dehalogenase-homologous genes in deep subseafloor sedimentary metagenomes.</title>
        <authorList>
            <person name="Kawai M."/>
            <person name="Futagami T."/>
            <person name="Toyoda A."/>
            <person name="Takaki Y."/>
            <person name="Nishi S."/>
            <person name="Hori S."/>
            <person name="Arai W."/>
            <person name="Tsubouchi T."/>
            <person name="Morono Y."/>
            <person name="Uchiyama I."/>
            <person name="Ito T."/>
            <person name="Fujiyama A."/>
            <person name="Inagaki F."/>
            <person name="Takami H."/>
        </authorList>
    </citation>
    <scope>NUCLEOTIDE SEQUENCE</scope>
    <source>
        <strain evidence="1">Expedition CK06-06</strain>
    </source>
</reference>
<evidence type="ECO:0000313" key="1">
    <source>
        <dbReference type="EMBL" id="GAF85838.1"/>
    </source>
</evidence>
<feature type="non-terminal residue" evidence="1">
    <location>
        <position position="51"/>
    </location>
</feature>
<comment type="caution">
    <text evidence="1">The sequence shown here is derived from an EMBL/GenBank/DDBJ whole genome shotgun (WGS) entry which is preliminary data.</text>
</comment>
<gene>
    <name evidence="1" type="ORF">S01H1_02532</name>
</gene>
<sequence length="51" mass="6156">MVFFMFYPRLMISQIMWKLEKVAKELESLSDNSKKFITKEISKSPDKRLKD</sequence>